<evidence type="ECO:0000313" key="1">
    <source>
        <dbReference type="EMBL" id="CAG35796.1"/>
    </source>
</evidence>
<evidence type="ECO:0000313" key="2">
    <source>
        <dbReference type="Proteomes" id="UP000000602"/>
    </source>
</evidence>
<protein>
    <submittedName>
        <fullName evidence="1">Uncharacterized protein</fullName>
    </submittedName>
</protein>
<sequence length="152" mass="17517">MFGVRGIMLSLTKRHVGRGRIVLPDVAGGGFCHLPIVLCLRRCCTFACDCRINLDHFSIILNITRSRSSTITGRSTLRFFVKWPSCFLWSARLSSWAELRSKPLFTPLARPEKPLFILWLVCYLVYYLKCIENCSKKTNAVAQYFYDLYSGY</sequence>
<gene>
    <name evidence="1" type="ordered locus">DP1067</name>
</gene>
<keyword evidence="2" id="KW-1185">Reference proteome</keyword>
<dbReference type="Proteomes" id="UP000000602">
    <property type="component" value="Chromosome"/>
</dbReference>
<dbReference type="KEGG" id="dps:DP1067"/>
<dbReference type="EMBL" id="CR522870">
    <property type="protein sequence ID" value="CAG35796.1"/>
    <property type="molecule type" value="Genomic_DNA"/>
</dbReference>
<dbReference type="HOGENOM" id="CLU_1719423_0_0_7"/>
<dbReference type="STRING" id="177439.DP1067"/>
<dbReference type="AlphaFoldDB" id="Q6APC8"/>
<name>Q6APC8_DESPS</name>
<organism evidence="1 2">
    <name type="scientific">Desulfotalea psychrophila (strain LSv54 / DSM 12343)</name>
    <dbReference type="NCBI Taxonomy" id="177439"/>
    <lineage>
        <taxon>Bacteria</taxon>
        <taxon>Pseudomonadati</taxon>
        <taxon>Thermodesulfobacteriota</taxon>
        <taxon>Desulfobulbia</taxon>
        <taxon>Desulfobulbales</taxon>
        <taxon>Desulfocapsaceae</taxon>
        <taxon>Desulfotalea</taxon>
    </lineage>
</organism>
<accession>Q6APC8</accession>
<reference evidence="2" key="1">
    <citation type="journal article" date="2004" name="Environ. Microbiol.">
        <title>The genome of Desulfotalea psychrophila, a sulfate-reducing bacterium from permanently cold Arctic sediments.</title>
        <authorList>
            <person name="Rabus R."/>
            <person name="Ruepp A."/>
            <person name="Frickey T."/>
            <person name="Rattei T."/>
            <person name="Fartmann B."/>
            <person name="Stark M."/>
            <person name="Bauer M."/>
            <person name="Zibat A."/>
            <person name="Lombardot T."/>
            <person name="Becker I."/>
            <person name="Amann J."/>
            <person name="Gellner K."/>
            <person name="Teeling H."/>
            <person name="Leuschner W.D."/>
            <person name="Gloeckner F.-O."/>
            <person name="Lupas A.N."/>
            <person name="Amann R."/>
            <person name="Klenk H.-P."/>
        </authorList>
    </citation>
    <scope>NUCLEOTIDE SEQUENCE [LARGE SCALE GENOMIC DNA]</scope>
    <source>
        <strain evidence="2">DSM 12343 / LSv54</strain>
    </source>
</reference>
<proteinExistence type="predicted"/>